<dbReference type="SUPFAM" id="SSF109998">
    <property type="entry name" value="Triger factor/SurA peptide-binding domain-like"/>
    <property type="match status" value="1"/>
</dbReference>
<dbReference type="Gene3D" id="1.10.8.1040">
    <property type="match status" value="1"/>
</dbReference>
<dbReference type="EMBL" id="JAOBTW010000007">
    <property type="protein sequence ID" value="MDZ7282095.1"/>
    <property type="molecule type" value="Genomic_DNA"/>
</dbReference>
<sequence>MKNLSWSAVALAVLALSGCQSKPEGQVAAKVDGQAITTQALDAELADAASGVDRLAYRKAVLPQIVDRTLLAQAAQKMGLDKTPEFAAQREREEQKLLIQLLAQKLANTVPVPNVQAVDAYIAARPYEFAQRQKFYVDQIRFAKPATTDALLALGRFTTLDALADELTRNATPFTRDHVLIDSAYLDPAVAAQVAKQAFGDPILLPYKDGYTANAIVQRMAAPTTGEPARGLAAEILRRKAIADALGKTLKEQRQKASISYEAGFKPTGKPAAGNNGVESKAVNDAALQVPAAIPTAARRQ</sequence>
<gene>
    <name evidence="4" type="ORF">N4G62_08660</name>
</gene>
<keyword evidence="3" id="KW-0697">Rotamase</keyword>
<evidence type="ECO:0000313" key="4">
    <source>
        <dbReference type="EMBL" id="MDZ7282095.1"/>
    </source>
</evidence>
<dbReference type="PANTHER" id="PTHR47245">
    <property type="entry name" value="PEPTIDYLPROLYL ISOMERASE"/>
    <property type="match status" value="1"/>
</dbReference>
<dbReference type="InterPro" id="IPR050245">
    <property type="entry name" value="PrsA_foldase"/>
</dbReference>
<dbReference type="PANTHER" id="PTHR47245:SF2">
    <property type="entry name" value="PEPTIDYL-PROLYL CIS-TRANS ISOMERASE HP_0175-RELATED"/>
    <property type="match status" value="1"/>
</dbReference>
<proteinExistence type="predicted"/>
<evidence type="ECO:0000313" key="5">
    <source>
        <dbReference type="Proteomes" id="UP001292182"/>
    </source>
</evidence>
<dbReference type="RefSeq" id="WP_322539206.1">
    <property type="nucleotide sequence ID" value="NZ_JAOBTW010000007.1"/>
</dbReference>
<comment type="catalytic activity">
    <reaction evidence="1">
        <text>[protein]-peptidylproline (omega=180) = [protein]-peptidylproline (omega=0)</text>
        <dbReference type="Rhea" id="RHEA:16237"/>
        <dbReference type="Rhea" id="RHEA-COMP:10747"/>
        <dbReference type="Rhea" id="RHEA-COMP:10748"/>
        <dbReference type="ChEBI" id="CHEBI:83833"/>
        <dbReference type="ChEBI" id="CHEBI:83834"/>
        <dbReference type="EC" id="5.2.1.8"/>
    </reaction>
</comment>
<dbReference type="Pfam" id="PF13624">
    <property type="entry name" value="SurA_N_3"/>
    <property type="match status" value="1"/>
</dbReference>
<accession>A0ABU5LQ98</accession>
<dbReference type="InterPro" id="IPR027304">
    <property type="entry name" value="Trigger_fact/SurA_dom_sf"/>
</dbReference>
<comment type="caution">
    <text evidence="4">The sequence shown here is derived from an EMBL/GenBank/DDBJ whole genome shotgun (WGS) entry which is preliminary data.</text>
</comment>
<evidence type="ECO:0000256" key="2">
    <source>
        <dbReference type="ARBA" id="ARBA00013194"/>
    </source>
</evidence>
<organism evidence="4 5">
    <name type="scientific">Sphingomonas sanguinis</name>
    <dbReference type="NCBI Taxonomy" id="33051"/>
    <lineage>
        <taxon>Bacteria</taxon>
        <taxon>Pseudomonadati</taxon>
        <taxon>Pseudomonadota</taxon>
        <taxon>Alphaproteobacteria</taxon>
        <taxon>Sphingomonadales</taxon>
        <taxon>Sphingomonadaceae</taxon>
        <taxon>Sphingomonas</taxon>
    </lineage>
</organism>
<dbReference type="PROSITE" id="PS51257">
    <property type="entry name" value="PROKAR_LIPOPROTEIN"/>
    <property type="match status" value="1"/>
</dbReference>
<evidence type="ECO:0000256" key="1">
    <source>
        <dbReference type="ARBA" id="ARBA00000971"/>
    </source>
</evidence>
<evidence type="ECO:0000256" key="3">
    <source>
        <dbReference type="ARBA" id="ARBA00023110"/>
    </source>
</evidence>
<dbReference type="Proteomes" id="UP001292182">
    <property type="component" value="Unassembled WGS sequence"/>
</dbReference>
<protein>
    <recommendedName>
        <fullName evidence="2">peptidylprolyl isomerase</fullName>
        <ecNumber evidence="2">5.2.1.8</ecNumber>
    </recommendedName>
</protein>
<reference evidence="5" key="1">
    <citation type="submission" date="2023-07" db="EMBL/GenBank/DDBJ databases">
        <title>Whole genome sequence analysis of rice epiphytic Sphingomonas sanguinis OsEp_Plm_15B2.</title>
        <authorList>
            <person name="Sahu K.P."/>
            <person name="Asharani P."/>
            <person name="Reddy B."/>
            <person name="Kumar A."/>
        </authorList>
    </citation>
    <scope>NUCLEOTIDE SEQUENCE [LARGE SCALE GENOMIC DNA]</scope>
    <source>
        <strain evidence="5">OsEp_Plm_15B2</strain>
    </source>
</reference>
<keyword evidence="3" id="KW-0413">Isomerase</keyword>
<dbReference type="EC" id="5.2.1.8" evidence="2"/>
<name>A0ABU5LQ98_9SPHN</name>
<keyword evidence="5" id="KW-1185">Reference proteome</keyword>